<dbReference type="KEGG" id="gey:QMQ05_01260"/>
<evidence type="ECO:0000256" key="6">
    <source>
        <dbReference type="ARBA" id="ARBA00024536"/>
    </source>
</evidence>
<dbReference type="SUPFAM" id="SSF53800">
    <property type="entry name" value="Chelatase"/>
    <property type="match status" value="1"/>
</dbReference>
<comment type="caution">
    <text evidence="7">Lacks conserved residue(s) required for the propagation of feature annotation.</text>
</comment>
<dbReference type="EMBL" id="CP125942">
    <property type="protein sequence ID" value="XAO46204.1"/>
    <property type="molecule type" value="Genomic_DNA"/>
</dbReference>
<comment type="subcellular location">
    <subcellularLocation>
        <location evidence="7">Cytoplasm</location>
    </subcellularLocation>
</comment>
<dbReference type="InterPro" id="IPR001015">
    <property type="entry name" value="Ferrochelatase"/>
</dbReference>
<feature type="binding site" evidence="7">
    <location>
        <position position="57"/>
    </location>
    <ligand>
        <name>Fe-coproporphyrin III</name>
        <dbReference type="ChEBI" id="CHEBI:68438"/>
    </ligand>
</feature>
<feature type="binding site" evidence="7">
    <location>
        <position position="193"/>
    </location>
    <ligand>
        <name>Fe(2+)</name>
        <dbReference type="ChEBI" id="CHEBI:29033"/>
    </ligand>
</feature>
<gene>
    <name evidence="7" type="primary">cpfC</name>
    <name evidence="9" type="ORF">QMQ05_01260</name>
</gene>
<dbReference type="Proteomes" id="UP001486888">
    <property type="component" value="Chromosome"/>
</dbReference>
<evidence type="ECO:0000256" key="7">
    <source>
        <dbReference type="HAMAP-Rule" id="MF_00323"/>
    </source>
</evidence>
<organism evidence="9 10">
    <name type="scientific">Glutamicibacter ectropisis</name>
    <dbReference type="NCBI Taxonomy" id="3046593"/>
    <lineage>
        <taxon>Bacteria</taxon>
        <taxon>Bacillati</taxon>
        <taxon>Actinomycetota</taxon>
        <taxon>Actinomycetes</taxon>
        <taxon>Micrococcales</taxon>
        <taxon>Micrococcaceae</taxon>
        <taxon>Glutamicibacter</taxon>
    </lineage>
</organism>
<dbReference type="GO" id="GO:0046872">
    <property type="term" value="F:metal ion binding"/>
    <property type="evidence" value="ECO:0007669"/>
    <property type="project" value="UniProtKB-KW"/>
</dbReference>
<evidence type="ECO:0000256" key="3">
    <source>
        <dbReference type="ARBA" id="ARBA00023133"/>
    </source>
</evidence>
<dbReference type="GO" id="GO:0006783">
    <property type="term" value="P:heme biosynthetic process"/>
    <property type="evidence" value="ECO:0007669"/>
    <property type="project" value="UniProtKB-UniRule"/>
</dbReference>
<keyword evidence="2 7" id="KW-0408">Iron</keyword>
<dbReference type="AlphaFoldDB" id="A0AAU6WEW3"/>
<name>A0AAU6WEW3_9MICC</name>
<comment type="pathway">
    <text evidence="1 7">Porphyrin-containing compound metabolism; protoheme biosynthesis.</text>
</comment>
<evidence type="ECO:0000313" key="10">
    <source>
        <dbReference type="Proteomes" id="UP001486888"/>
    </source>
</evidence>
<dbReference type="Gene3D" id="3.40.50.1400">
    <property type="match status" value="2"/>
</dbReference>
<dbReference type="Pfam" id="PF00762">
    <property type="entry name" value="Ferrochelatase"/>
    <property type="match status" value="1"/>
</dbReference>
<evidence type="ECO:0000256" key="2">
    <source>
        <dbReference type="ARBA" id="ARBA00023004"/>
    </source>
</evidence>
<dbReference type="CDD" id="cd03411">
    <property type="entry name" value="Ferrochelatase_N"/>
    <property type="match status" value="1"/>
</dbReference>
<keyword evidence="7" id="KW-0479">Metal-binding</keyword>
<dbReference type="GO" id="GO:0004325">
    <property type="term" value="F:ferrochelatase activity"/>
    <property type="evidence" value="ECO:0007669"/>
    <property type="project" value="UniProtKB-UniRule"/>
</dbReference>
<dbReference type="RefSeq" id="WP_345472329.1">
    <property type="nucleotide sequence ID" value="NZ_CP125942.1"/>
</dbReference>
<proteinExistence type="inferred from homology"/>
<dbReference type="EC" id="4.99.1.9" evidence="7"/>
<dbReference type="InterPro" id="IPR033659">
    <property type="entry name" value="Ferrochelatase_N"/>
</dbReference>
<dbReference type="HAMAP" id="MF_00323">
    <property type="entry name" value="Ferrochelatase"/>
    <property type="match status" value="1"/>
</dbReference>
<dbReference type="PANTHER" id="PTHR11108">
    <property type="entry name" value="FERROCHELATASE"/>
    <property type="match status" value="1"/>
</dbReference>
<feature type="binding site" evidence="7">
    <location>
        <position position="282"/>
    </location>
    <ligand>
        <name>Fe(2+)</name>
        <dbReference type="ChEBI" id="CHEBI:29033"/>
    </ligand>
</feature>
<comment type="function">
    <text evidence="7">Involved in coproporphyrin-dependent heme b biosynthesis. Catalyzes the insertion of ferrous iron into coproporphyrin III to form Fe-coproporphyrin III.</text>
</comment>
<accession>A0AAU6WEW3</accession>
<keyword evidence="10" id="KW-1185">Reference proteome</keyword>
<reference evidence="9 10" key="1">
    <citation type="submission" date="2023-05" db="EMBL/GenBank/DDBJ databases">
        <title>Glutamicibacter sp. B1, complete genome.</title>
        <authorList>
            <person name="Long Y.H."/>
            <person name="Fang T."/>
            <person name="Li X.Y."/>
        </authorList>
    </citation>
    <scope>NUCLEOTIDE SEQUENCE [LARGE SCALE GENOMIC DNA]</scope>
    <source>
        <strain evidence="9 10">B1</strain>
    </source>
</reference>
<evidence type="ECO:0000256" key="8">
    <source>
        <dbReference type="RuleBase" id="RU004185"/>
    </source>
</evidence>
<evidence type="ECO:0000256" key="1">
    <source>
        <dbReference type="ARBA" id="ARBA00004744"/>
    </source>
</evidence>
<dbReference type="PANTHER" id="PTHR11108:SF1">
    <property type="entry name" value="FERROCHELATASE, MITOCHONDRIAL"/>
    <property type="match status" value="1"/>
</dbReference>
<comment type="catalytic activity">
    <reaction evidence="6">
        <text>Fe-coproporphyrin III + 2 H(+) = coproporphyrin III + Fe(2+)</text>
        <dbReference type="Rhea" id="RHEA:49572"/>
        <dbReference type="ChEBI" id="CHEBI:15378"/>
        <dbReference type="ChEBI" id="CHEBI:29033"/>
        <dbReference type="ChEBI" id="CHEBI:68438"/>
        <dbReference type="ChEBI" id="CHEBI:131725"/>
        <dbReference type="EC" id="4.99.1.9"/>
    </reaction>
    <physiologicalReaction direction="right-to-left" evidence="6">
        <dbReference type="Rhea" id="RHEA:49574"/>
    </physiologicalReaction>
</comment>
<feature type="binding site" evidence="7">
    <location>
        <position position="127"/>
    </location>
    <ligand>
        <name>Fe-coproporphyrin III</name>
        <dbReference type="ChEBI" id="CHEBI:68438"/>
    </ligand>
</feature>
<keyword evidence="7" id="KW-0963">Cytoplasm</keyword>
<keyword evidence="3 7" id="KW-0350">Heme biosynthesis</keyword>
<evidence type="ECO:0000313" key="9">
    <source>
        <dbReference type="EMBL" id="XAO46204.1"/>
    </source>
</evidence>
<keyword evidence="5 7" id="KW-0627">Porphyrin biosynthesis</keyword>
<dbReference type="GO" id="GO:0005737">
    <property type="term" value="C:cytoplasm"/>
    <property type="evidence" value="ECO:0007669"/>
    <property type="project" value="UniProtKB-SubCell"/>
</dbReference>
<sequence>MNVDLSPFDAMILMSFGGPEQEADVLPFLQNVTAGRGIPDERLKEVGEHYYQFGGRSPINEQNKSLLEALRRELELRGITTPLFWGNRNWKPFLTDAVRNEHQRSGAQKFLAIDTSAYSSYSSCRQYREDFATAQTQLFAEGIHVEFDKVRQYYNHPGFAQAQLDCVREALEKYRSQAGSLNPSAFRILYVTHSIPSAMQQNSERHTNGYQAQHEELIDWIGTQLEPVYGSFRSELVYCSRSGSPRTPWLEPDINDRLRELSQDGVDGVVVVPIGFVSDHMEVKYDLDTEAFQTAKDLQMNFVRAATVGTHPKFVSGLIDLALERAAQVRNSVERIEEAVVIGSALSSGSGACSRNCCEGGRKVPTQPNWPTC</sequence>
<evidence type="ECO:0000256" key="5">
    <source>
        <dbReference type="ARBA" id="ARBA00023244"/>
    </source>
</evidence>
<dbReference type="NCBIfam" id="NF000689">
    <property type="entry name" value="PRK00035.2-1"/>
    <property type="match status" value="1"/>
</dbReference>
<dbReference type="InterPro" id="IPR033644">
    <property type="entry name" value="Ferrochelatase_C"/>
</dbReference>
<evidence type="ECO:0000256" key="4">
    <source>
        <dbReference type="ARBA" id="ARBA00023239"/>
    </source>
</evidence>
<protein>
    <recommendedName>
        <fullName evidence="7">Coproporphyrin III ferrochelatase</fullName>
        <ecNumber evidence="7">4.99.1.9</ecNumber>
    </recommendedName>
</protein>
<keyword evidence="4 7" id="KW-0456">Lyase</keyword>
<dbReference type="CDD" id="cd00419">
    <property type="entry name" value="Ferrochelatase_C"/>
    <property type="match status" value="1"/>
</dbReference>
<comment type="similarity">
    <text evidence="7 8">Belongs to the ferrochelatase family.</text>
</comment>